<name>A0ABU2N495_9PSEU</name>
<accession>A0ABU2N495</accession>
<gene>
    <name evidence="1" type="ORF">RM445_04285</name>
</gene>
<reference evidence="2" key="1">
    <citation type="submission" date="2023-07" db="EMBL/GenBank/DDBJ databases">
        <title>30 novel species of actinomycetes from the DSMZ collection.</title>
        <authorList>
            <person name="Nouioui I."/>
        </authorList>
    </citation>
    <scope>NUCLEOTIDE SEQUENCE [LARGE SCALE GENOMIC DNA]</scope>
    <source>
        <strain evidence="2">DSM 45834</strain>
    </source>
</reference>
<dbReference type="RefSeq" id="WP_311554671.1">
    <property type="nucleotide sequence ID" value="NZ_JAVREJ010000002.1"/>
</dbReference>
<protein>
    <submittedName>
        <fullName evidence="1">Uncharacterized protein</fullName>
    </submittedName>
</protein>
<sequence>MGGRGDGDPGRGGPAGRAAVLAGELARVGGVGDRAVLLAPAYVGIPDGAAGFARIPPGRPEVIDGFGDPLTPRFPLGDDWWWVA</sequence>
<keyword evidence="2" id="KW-1185">Reference proteome</keyword>
<proteinExistence type="predicted"/>
<dbReference type="EMBL" id="JAVREJ010000002">
    <property type="protein sequence ID" value="MDT0348738.1"/>
    <property type="molecule type" value="Genomic_DNA"/>
</dbReference>
<comment type="caution">
    <text evidence="1">The sequence shown here is derived from an EMBL/GenBank/DDBJ whole genome shotgun (WGS) entry which is preliminary data.</text>
</comment>
<organism evidence="1 2">
    <name type="scientific">Pseudonocardia charpentierae</name>
    <dbReference type="NCBI Taxonomy" id="3075545"/>
    <lineage>
        <taxon>Bacteria</taxon>
        <taxon>Bacillati</taxon>
        <taxon>Actinomycetota</taxon>
        <taxon>Actinomycetes</taxon>
        <taxon>Pseudonocardiales</taxon>
        <taxon>Pseudonocardiaceae</taxon>
        <taxon>Pseudonocardia</taxon>
    </lineage>
</organism>
<evidence type="ECO:0000313" key="2">
    <source>
        <dbReference type="Proteomes" id="UP001183202"/>
    </source>
</evidence>
<evidence type="ECO:0000313" key="1">
    <source>
        <dbReference type="EMBL" id="MDT0348738.1"/>
    </source>
</evidence>
<dbReference type="Proteomes" id="UP001183202">
    <property type="component" value="Unassembled WGS sequence"/>
</dbReference>